<evidence type="ECO:0000256" key="4">
    <source>
        <dbReference type="ARBA" id="ARBA00022723"/>
    </source>
</evidence>
<dbReference type="Gene3D" id="3.20.20.70">
    <property type="entry name" value="Aldolase class I"/>
    <property type="match status" value="1"/>
</dbReference>
<dbReference type="SFLD" id="SFLDS00029">
    <property type="entry name" value="Radical_SAM"/>
    <property type="match status" value="1"/>
</dbReference>
<dbReference type="SUPFAM" id="SSF102114">
    <property type="entry name" value="Radical SAM enzymes"/>
    <property type="match status" value="1"/>
</dbReference>
<dbReference type="CDD" id="cd01335">
    <property type="entry name" value="Radical_SAM"/>
    <property type="match status" value="1"/>
</dbReference>
<dbReference type="GO" id="GO:0046872">
    <property type="term" value="F:metal ion binding"/>
    <property type="evidence" value="ECO:0007669"/>
    <property type="project" value="UniProtKB-KW"/>
</dbReference>
<sequence length="463" mass="52212">MNKIIDEGKIFSLIEETKDYTISEVHNIINKALRKEGLSIKDVATLLNVDDPGLVVEIKSAAKKIKEDIYGKRIVIFAPLYVTNECINDCLYCGFRRSNTELVRKTLSLDELKRETQLLTRMGHKRVLLVCGEHPKYANADFVVEAIKTVYSANDGKNEIRRINVNLAPLEVEDFKKIKATGIGTYQEFQETYHRETYKKMHPSGPKSDYDYRITAFERAFEAGIDDLGAGVLFGLFDHKFETLALISHCHYLEKKIGVGPHTISIPRIEPALNAPAANTVPYPMSDDEFMKLVAIIRLAVPYTGIILSTRETTELRAKLIHLGVSQVSAGSKTDPGGYDAAEKDLATKQQFALGDFRTLDQVIYDLSKNGFIPSFCTGCYRLGRTGIDFMAITKPGLIQQYCQPNALVTFKEYLMDYASDRTRKAGEELIKKELDDFADKNGKEQTLEMLKKLENGERDIFC</sequence>
<evidence type="ECO:0000256" key="6">
    <source>
        <dbReference type="ARBA" id="ARBA00023014"/>
    </source>
</evidence>
<dbReference type="GO" id="GO:0044272">
    <property type="term" value="P:sulfur compound biosynthetic process"/>
    <property type="evidence" value="ECO:0007669"/>
    <property type="project" value="UniProtKB-ARBA"/>
</dbReference>
<gene>
    <name evidence="8" type="ORF">C0601_07780</name>
</gene>
<keyword evidence="6" id="KW-0411">Iron-sulfur</keyword>
<dbReference type="InterPro" id="IPR013785">
    <property type="entry name" value="Aldolase_TIM"/>
</dbReference>
<comment type="cofactor">
    <cofactor evidence="1">
        <name>[4Fe-4S] cluster</name>
        <dbReference type="ChEBI" id="CHEBI:49883"/>
    </cofactor>
</comment>
<dbReference type="EMBL" id="PKTG01000087">
    <property type="protein sequence ID" value="PLX17450.1"/>
    <property type="molecule type" value="Genomic_DNA"/>
</dbReference>
<keyword evidence="5" id="KW-0408">Iron</keyword>
<dbReference type="AlphaFoldDB" id="A0A2N5ZFG5"/>
<dbReference type="Pfam" id="PF04055">
    <property type="entry name" value="Radical_SAM"/>
    <property type="match status" value="1"/>
</dbReference>
<evidence type="ECO:0000256" key="1">
    <source>
        <dbReference type="ARBA" id="ARBA00001966"/>
    </source>
</evidence>
<evidence type="ECO:0000313" key="9">
    <source>
        <dbReference type="Proteomes" id="UP000234857"/>
    </source>
</evidence>
<evidence type="ECO:0000256" key="5">
    <source>
        <dbReference type="ARBA" id="ARBA00023004"/>
    </source>
</evidence>
<dbReference type="InterPro" id="IPR058240">
    <property type="entry name" value="rSAM_sf"/>
</dbReference>
<comment type="caution">
    <text evidence="8">The sequence shown here is derived from an EMBL/GenBank/DDBJ whole genome shotgun (WGS) entry which is preliminary data.</text>
</comment>
<dbReference type="SFLD" id="SFLDF00319">
    <property type="entry name" value="Fe_hydrogenase_maturase_(HydG"/>
    <property type="match status" value="1"/>
</dbReference>
<dbReference type="GO" id="GO:0051539">
    <property type="term" value="F:4 iron, 4 sulfur cluster binding"/>
    <property type="evidence" value="ECO:0007669"/>
    <property type="project" value="UniProtKB-KW"/>
</dbReference>
<dbReference type="Pfam" id="PF06968">
    <property type="entry name" value="BATS"/>
    <property type="match status" value="1"/>
</dbReference>
<evidence type="ECO:0000313" key="8">
    <source>
        <dbReference type="EMBL" id="PLX17450.1"/>
    </source>
</evidence>
<dbReference type="NCBIfam" id="TIGR03955">
    <property type="entry name" value="rSAM_HydG"/>
    <property type="match status" value="1"/>
</dbReference>
<reference evidence="8 9" key="1">
    <citation type="submission" date="2017-11" db="EMBL/GenBank/DDBJ databases">
        <title>Genome-resolved metagenomics identifies genetic mobility, metabolic interactions, and unexpected diversity in perchlorate-reducing communities.</title>
        <authorList>
            <person name="Barnum T.P."/>
            <person name="Figueroa I.A."/>
            <person name="Carlstrom C.I."/>
            <person name="Lucas L.N."/>
            <person name="Engelbrektson A.L."/>
            <person name="Coates J.D."/>
        </authorList>
    </citation>
    <scope>NUCLEOTIDE SEQUENCE [LARGE SCALE GENOMIC DNA]</scope>
    <source>
        <strain evidence="8">BM706</strain>
    </source>
</reference>
<dbReference type="InterPro" id="IPR034428">
    <property type="entry name" value="ThiH/NoCL/HydG-like"/>
</dbReference>
<dbReference type="PANTHER" id="PTHR43583:SF2">
    <property type="entry name" value="THIAZOLE BIOSYNTHESIS PROTEIN"/>
    <property type="match status" value="1"/>
</dbReference>
<dbReference type="PROSITE" id="PS51918">
    <property type="entry name" value="RADICAL_SAM"/>
    <property type="match status" value="1"/>
</dbReference>
<organism evidence="8 9">
    <name type="scientific">Muiribacterium halophilum</name>
    <dbReference type="NCBI Taxonomy" id="2053465"/>
    <lineage>
        <taxon>Bacteria</taxon>
        <taxon>Candidatus Muiribacteriota</taxon>
        <taxon>Candidatus Muiribacteriia</taxon>
        <taxon>Candidatus Muiribacteriales</taxon>
        <taxon>Candidatus Muiribacteriaceae</taxon>
        <taxon>Candidatus Muiribacterium</taxon>
    </lineage>
</organism>
<keyword evidence="3" id="KW-0949">S-adenosyl-L-methionine</keyword>
<protein>
    <submittedName>
        <fullName evidence="8">[FeFe] hydrogenase H-cluster radical SAM maturase HydG</fullName>
    </submittedName>
</protein>
<accession>A0A2N5ZFG5</accession>
<dbReference type="InterPro" id="IPR007197">
    <property type="entry name" value="rSAM"/>
</dbReference>
<keyword evidence="4" id="KW-0479">Metal-binding</keyword>
<dbReference type="GO" id="GO:0042364">
    <property type="term" value="P:water-soluble vitamin biosynthetic process"/>
    <property type="evidence" value="ECO:0007669"/>
    <property type="project" value="UniProtKB-ARBA"/>
</dbReference>
<evidence type="ECO:0000259" key="7">
    <source>
        <dbReference type="PROSITE" id="PS51918"/>
    </source>
</evidence>
<keyword evidence="2" id="KW-0004">4Fe-4S</keyword>
<dbReference type="InterPro" id="IPR010722">
    <property type="entry name" value="BATS_dom"/>
</dbReference>
<dbReference type="InterPro" id="IPR024007">
    <property type="entry name" value="FeFe-hyd_mat_HydG"/>
</dbReference>
<dbReference type="SFLD" id="SFLDG01060">
    <property type="entry name" value="BATS_domain_containing"/>
    <property type="match status" value="1"/>
</dbReference>
<dbReference type="Proteomes" id="UP000234857">
    <property type="component" value="Unassembled WGS sequence"/>
</dbReference>
<dbReference type="SFLD" id="SFLDG01081">
    <property type="entry name" value="cleavage_of_the_Ca-Cb_bond_in"/>
    <property type="match status" value="1"/>
</dbReference>
<name>A0A2N5ZFG5_MUIH1</name>
<dbReference type="PANTHER" id="PTHR43583">
    <property type="entry name" value="2-IMINOACETATE SYNTHASE"/>
    <property type="match status" value="1"/>
</dbReference>
<evidence type="ECO:0000256" key="3">
    <source>
        <dbReference type="ARBA" id="ARBA00022691"/>
    </source>
</evidence>
<proteinExistence type="predicted"/>
<feature type="domain" description="Radical SAM core" evidence="7">
    <location>
        <begin position="70"/>
        <end position="311"/>
    </location>
</feature>
<dbReference type="SMART" id="SM00876">
    <property type="entry name" value="BATS"/>
    <property type="match status" value="1"/>
</dbReference>
<dbReference type="GO" id="GO:0003824">
    <property type="term" value="F:catalytic activity"/>
    <property type="evidence" value="ECO:0007669"/>
    <property type="project" value="InterPro"/>
</dbReference>
<evidence type="ECO:0000256" key="2">
    <source>
        <dbReference type="ARBA" id="ARBA00022485"/>
    </source>
</evidence>